<dbReference type="PANTHER" id="PTHR34975:SF2">
    <property type="entry name" value="SPORE GERMINATION PROTEIN A2"/>
    <property type="match status" value="1"/>
</dbReference>
<dbReference type="Proteomes" id="UP000266016">
    <property type="component" value="Unassembled WGS sequence"/>
</dbReference>
<feature type="transmembrane region" description="Helical" evidence="8">
    <location>
        <begin position="271"/>
        <end position="290"/>
    </location>
</feature>
<comment type="similarity">
    <text evidence="2">Belongs to the amino acid-polyamine-organocation (APC) superfamily. Spore germination protein (SGP) (TC 2.A.3.9) family.</text>
</comment>
<keyword evidence="10" id="KW-1185">Reference proteome</keyword>
<name>A0A398B757_9BACI</name>
<dbReference type="GO" id="GO:0009847">
    <property type="term" value="P:spore germination"/>
    <property type="evidence" value="ECO:0007669"/>
    <property type="project" value="InterPro"/>
</dbReference>
<evidence type="ECO:0000256" key="8">
    <source>
        <dbReference type="SAM" id="Phobius"/>
    </source>
</evidence>
<dbReference type="EMBL" id="QWVS01000033">
    <property type="protein sequence ID" value="RID83553.1"/>
    <property type="molecule type" value="Genomic_DNA"/>
</dbReference>
<proteinExistence type="inferred from homology"/>
<evidence type="ECO:0000256" key="3">
    <source>
        <dbReference type="ARBA" id="ARBA00022448"/>
    </source>
</evidence>
<feature type="transmembrane region" description="Helical" evidence="8">
    <location>
        <begin position="40"/>
        <end position="62"/>
    </location>
</feature>
<comment type="subcellular location">
    <subcellularLocation>
        <location evidence="1">Membrane</location>
        <topology evidence="1">Multi-pass membrane protein</topology>
    </subcellularLocation>
</comment>
<evidence type="ECO:0000256" key="2">
    <source>
        <dbReference type="ARBA" id="ARBA00007998"/>
    </source>
</evidence>
<protein>
    <submittedName>
        <fullName evidence="9">Spore gernimation protein</fullName>
    </submittedName>
</protein>
<evidence type="ECO:0000256" key="4">
    <source>
        <dbReference type="ARBA" id="ARBA00022544"/>
    </source>
</evidence>
<feature type="transmembrane region" description="Helical" evidence="8">
    <location>
        <begin position="12"/>
        <end position="34"/>
    </location>
</feature>
<sequence>MKRYDTISILQVSFLFMTAIGLKNHVTVIPHLVSAGKRDAWMSVVFAALCILIWGFLLRYIYKATEPQNIFEWIGEQINKKVGRVLSMLTSLFCIFLAAVSLKELVSWTAVTYLPFTPSFALVTSLAVLCLFLALTSLQTIVMVNTLVLMGVIVFGFFVGIANFQHKDFTLLKPILEHGFEPVIKGIIFPLSGLVELIAFLFLQHKLHSKVTYKTFMINVFILAWLTLGPLLGAIIEFGPLEAARQKYPAFEEWGIVSLGRFIEHVDFLSIYQWITGGFIRITFFLFLAIEVLALKDKRKRKWVMIIYSVIMIAANLIPTNDIVLRHFIGRVFMPVTFYFLFALSILIGLFVFMKNRKKRRMNYVQDQEKTTT</sequence>
<dbReference type="AlphaFoldDB" id="A0A398B757"/>
<feature type="transmembrane region" description="Helical" evidence="8">
    <location>
        <begin position="215"/>
        <end position="236"/>
    </location>
</feature>
<keyword evidence="5 8" id="KW-0812">Transmembrane</keyword>
<organism evidence="9 10">
    <name type="scientific">Peribacillus asahii</name>
    <dbReference type="NCBI Taxonomy" id="228899"/>
    <lineage>
        <taxon>Bacteria</taxon>
        <taxon>Bacillati</taxon>
        <taxon>Bacillota</taxon>
        <taxon>Bacilli</taxon>
        <taxon>Bacillales</taxon>
        <taxon>Bacillaceae</taxon>
        <taxon>Peribacillus</taxon>
    </lineage>
</organism>
<dbReference type="InterPro" id="IPR004761">
    <property type="entry name" value="Spore_GerAB"/>
</dbReference>
<evidence type="ECO:0000256" key="1">
    <source>
        <dbReference type="ARBA" id="ARBA00004141"/>
    </source>
</evidence>
<feature type="transmembrane region" description="Helical" evidence="8">
    <location>
        <begin position="302"/>
        <end position="320"/>
    </location>
</feature>
<dbReference type="GO" id="GO:0016020">
    <property type="term" value="C:membrane"/>
    <property type="evidence" value="ECO:0007669"/>
    <property type="project" value="UniProtKB-SubCell"/>
</dbReference>
<feature type="transmembrane region" description="Helical" evidence="8">
    <location>
        <begin position="113"/>
        <end position="135"/>
    </location>
</feature>
<evidence type="ECO:0000313" key="10">
    <source>
        <dbReference type="Proteomes" id="UP000266016"/>
    </source>
</evidence>
<dbReference type="PANTHER" id="PTHR34975">
    <property type="entry name" value="SPORE GERMINATION PROTEIN A2"/>
    <property type="match status" value="1"/>
</dbReference>
<evidence type="ECO:0000256" key="6">
    <source>
        <dbReference type="ARBA" id="ARBA00022989"/>
    </source>
</evidence>
<comment type="caution">
    <text evidence="9">The sequence shown here is derived from an EMBL/GenBank/DDBJ whole genome shotgun (WGS) entry which is preliminary data.</text>
</comment>
<evidence type="ECO:0000256" key="7">
    <source>
        <dbReference type="ARBA" id="ARBA00023136"/>
    </source>
</evidence>
<reference evidence="9 10" key="1">
    <citation type="submission" date="2018-08" db="EMBL/GenBank/DDBJ databases">
        <title>Bacillus jemisoniae sp. nov., Bacillus chryseoplanitiae sp. nov., Bacillus resnikiae sp. nov., and Bacillus frankliniae sp. nov., isolated from Viking spacecraft and associated surfaces.</title>
        <authorList>
            <person name="Seuylemezian A."/>
            <person name="Vaishampayan P."/>
        </authorList>
    </citation>
    <scope>NUCLEOTIDE SEQUENCE [LARGE SCALE GENOMIC DNA]</scope>
    <source>
        <strain evidence="9 10">MA001</strain>
    </source>
</reference>
<evidence type="ECO:0000313" key="9">
    <source>
        <dbReference type="EMBL" id="RID83553.1"/>
    </source>
</evidence>
<feature type="transmembrane region" description="Helical" evidence="8">
    <location>
        <begin position="142"/>
        <end position="163"/>
    </location>
</feature>
<keyword evidence="7 8" id="KW-0472">Membrane</keyword>
<dbReference type="Pfam" id="PF03845">
    <property type="entry name" value="Spore_permease"/>
    <property type="match status" value="1"/>
</dbReference>
<accession>A0A398B757</accession>
<feature type="transmembrane region" description="Helical" evidence="8">
    <location>
        <begin position="82"/>
        <end position="101"/>
    </location>
</feature>
<feature type="transmembrane region" description="Helical" evidence="8">
    <location>
        <begin position="332"/>
        <end position="353"/>
    </location>
</feature>
<dbReference type="NCBIfam" id="TIGR00912">
    <property type="entry name" value="2A0309"/>
    <property type="match status" value="1"/>
</dbReference>
<keyword evidence="4" id="KW-0309">Germination</keyword>
<keyword evidence="6 8" id="KW-1133">Transmembrane helix</keyword>
<dbReference type="RefSeq" id="WP_119118171.1">
    <property type="nucleotide sequence ID" value="NZ_QWVS01000033.1"/>
</dbReference>
<gene>
    <name evidence="9" type="ORF">D1953_15925</name>
</gene>
<evidence type="ECO:0000256" key="5">
    <source>
        <dbReference type="ARBA" id="ARBA00022692"/>
    </source>
</evidence>
<feature type="transmembrane region" description="Helical" evidence="8">
    <location>
        <begin position="183"/>
        <end position="203"/>
    </location>
</feature>
<keyword evidence="3" id="KW-0813">Transport</keyword>